<organism evidence="1 2">
    <name type="scientific">Metabacillus litoralis</name>
    <dbReference type="NCBI Taxonomy" id="152268"/>
    <lineage>
        <taxon>Bacteria</taxon>
        <taxon>Bacillati</taxon>
        <taxon>Bacillota</taxon>
        <taxon>Bacilli</taxon>
        <taxon>Bacillales</taxon>
        <taxon>Bacillaceae</taxon>
        <taxon>Metabacillus</taxon>
    </lineage>
</organism>
<dbReference type="Pfam" id="PF10901">
    <property type="entry name" value="DUF2690"/>
    <property type="match status" value="1"/>
</dbReference>
<gene>
    <name evidence="1" type="ORF">A6K24_24365</name>
</gene>
<accession>A0A179SWA7</accession>
<protein>
    <recommendedName>
        <fullName evidence="3">DUF2690 domain-containing protein</fullName>
    </recommendedName>
</protein>
<dbReference type="RefSeq" id="WP_066333933.1">
    <property type="nucleotide sequence ID" value="NZ_LWSG01000021.1"/>
</dbReference>
<sequence length="156" mass="16623">MKKLFNIGMIITFVFGLIFAVSPAEKAFALSYDGTNPITTGCSSDGVTKASKHIIDPNGYYLGTVYLKWSYKCQTSWAYMKLTNAAPIDAFGNATVYSYTSSGSKRTSYSCASSGGNGRINRGQTSCHTAQVYNGVGYKAYAIGAAGGGTAKTTWY</sequence>
<evidence type="ECO:0000313" key="2">
    <source>
        <dbReference type="Proteomes" id="UP000078534"/>
    </source>
</evidence>
<reference evidence="2" key="1">
    <citation type="submission" date="2016-04" db="EMBL/GenBank/DDBJ databases">
        <authorList>
            <person name="Lyu Z."/>
            <person name="Lyu W."/>
        </authorList>
    </citation>
    <scope>NUCLEOTIDE SEQUENCE [LARGE SCALE GENOMIC DNA]</scope>
    <source>
        <strain evidence="2">C44</strain>
    </source>
</reference>
<dbReference type="EMBL" id="LWSG01000021">
    <property type="protein sequence ID" value="OAS85370.1"/>
    <property type="molecule type" value="Genomic_DNA"/>
</dbReference>
<proteinExistence type="predicted"/>
<comment type="caution">
    <text evidence="1">The sequence shown here is derived from an EMBL/GenBank/DDBJ whole genome shotgun (WGS) entry which is preliminary data.</text>
</comment>
<dbReference type="Proteomes" id="UP000078534">
    <property type="component" value="Unassembled WGS sequence"/>
</dbReference>
<name>A0A179SWA7_9BACI</name>
<dbReference type="InterPro" id="IPR021224">
    <property type="entry name" value="DUF2690"/>
</dbReference>
<keyword evidence="2" id="KW-1185">Reference proteome</keyword>
<evidence type="ECO:0008006" key="3">
    <source>
        <dbReference type="Google" id="ProtNLM"/>
    </source>
</evidence>
<dbReference type="AlphaFoldDB" id="A0A179SWA7"/>
<evidence type="ECO:0000313" key="1">
    <source>
        <dbReference type="EMBL" id="OAS85370.1"/>
    </source>
</evidence>